<proteinExistence type="predicted"/>
<dbReference type="Gene3D" id="3.30.40.10">
    <property type="entry name" value="Zinc/RING finger domain, C3HC4 (zinc finger)"/>
    <property type="match status" value="1"/>
</dbReference>
<feature type="domain" description="Helicase C-terminal" evidence="7">
    <location>
        <begin position="429"/>
        <end position="558"/>
    </location>
</feature>
<sequence length="558" mass="65228">MYNKLDSVSPKVSQPENINIELKQHQRTALYAMESLEDKGCINYKELTIETNLGILADDPGSGKSMMIISLISNNILPKLHKRIHYGTPFVCLKDQNKDYLIKTNLIIVPYKLVSQWLAYFNTCNNLKVYKINTKQDLLRLNNIEEYDVIICSDLRYKNFHEIHGNYKWGRIIIDEVDNLKLPSMFSWNACFIWLITSYPDNLLFNNKNFIRMIFKNITSYILKFLIIKNLTSFVKLSIDLPKLNKFKIKCKTPPELMLIKNYVNTHIMDMLHAGNLKEAIKQLNCNVDTDKNIFQILTSNIQKELHNKNLEYEYHNKIIGKNEDNQKKILNISSTIKHLKTQLESIKKKVYHLNSDYCPICLDSFTMPTVTKCCKNVFCFKCIVTSVHTGITCPFCRENININDLNIINNEHKHEKKVIKPKAVLNNKLENLINILENKKDGNFIIFSNYLESFDEVISELKQKKIKYGVLSGSEKNIKNIIKAFDKKDISVLMMNSQLDNFGFDLPMVSDIILYHKLEETLEEMIVSRAYRLGRKNQLDVHYLLYETEYKQEVEVI</sequence>
<dbReference type="PROSITE" id="PS50089">
    <property type="entry name" value="ZF_RING_2"/>
    <property type="match status" value="1"/>
</dbReference>
<gene>
    <name evidence="8" type="ORF">CPAV1605_664</name>
</gene>
<dbReference type="SUPFAM" id="SSF52540">
    <property type="entry name" value="P-loop containing nucleoside triphosphate hydrolases"/>
    <property type="match status" value="2"/>
</dbReference>
<dbReference type="AlphaFoldDB" id="A0A5E8CJX3"/>
<dbReference type="InterPro" id="IPR013083">
    <property type="entry name" value="Znf_RING/FYVE/PHD"/>
</dbReference>
<dbReference type="GO" id="GO:0004386">
    <property type="term" value="F:helicase activity"/>
    <property type="evidence" value="ECO:0007669"/>
    <property type="project" value="UniProtKB-KW"/>
</dbReference>
<keyword evidence="1" id="KW-0547">Nucleotide-binding</keyword>
<keyword evidence="2" id="KW-0378">Hydrolase</keyword>
<evidence type="ECO:0000259" key="5">
    <source>
        <dbReference type="PROSITE" id="PS50089"/>
    </source>
</evidence>
<accession>A0A5E8CJX3</accession>
<evidence type="ECO:0000256" key="4">
    <source>
        <dbReference type="ARBA" id="ARBA00022840"/>
    </source>
</evidence>
<feature type="domain" description="Helicase ATP-binding" evidence="6">
    <location>
        <begin position="45"/>
        <end position="218"/>
    </location>
</feature>
<feature type="domain" description="RING-type" evidence="5">
    <location>
        <begin position="359"/>
        <end position="398"/>
    </location>
</feature>
<evidence type="ECO:0000256" key="1">
    <source>
        <dbReference type="ARBA" id="ARBA00022741"/>
    </source>
</evidence>
<dbReference type="InterPro" id="IPR027417">
    <property type="entry name" value="P-loop_NTPase"/>
</dbReference>
<dbReference type="PROSITE" id="PS51192">
    <property type="entry name" value="HELICASE_ATP_BIND_1"/>
    <property type="match status" value="1"/>
</dbReference>
<evidence type="ECO:0000259" key="6">
    <source>
        <dbReference type="PROSITE" id="PS51192"/>
    </source>
</evidence>
<organism evidence="8">
    <name type="scientific">seawater metagenome</name>
    <dbReference type="NCBI Taxonomy" id="1561972"/>
    <lineage>
        <taxon>unclassified sequences</taxon>
        <taxon>metagenomes</taxon>
        <taxon>ecological metagenomes</taxon>
    </lineage>
</organism>
<dbReference type="InterPro" id="IPR001650">
    <property type="entry name" value="Helicase_C-like"/>
</dbReference>
<dbReference type="Pfam" id="PF00271">
    <property type="entry name" value="Helicase_C"/>
    <property type="match status" value="1"/>
</dbReference>
<reference evidence="8" key="1">
    <citation type="submission" date="2019-09" db="EMBL/GenBank/DDBJ databases">
        <authorList>
            <person name="Needham M D."/>
        </authorList>
    </citation>
    <scope>NUCLEOTIDE SEQUENCE</scope>
</reference>
<evidence type="ECO:0000256" key="3">
    <source>
        <dbReference type="ARBA" id="ARBA00022806"/>
    </source>
</evidence>
<dbReference type="Pfam" id="PF13923">
    <property type="entry name" value="zf-C3HC4_2"/>
    <property type="match status" value="1"/>
</dbReference>
<evidence type="ECO:0000259" key="7">
    <source>
        <dbReference type="PROSITE" id="PS51194"/>
    </source>
</evidence>
<dbReference type="InterPro" id="IPR038718">
    <property type="entry name" value="SNF2-like_sf"/>
</dbReference>
<dbReference type="EMBL" id="CABVLZ010000002">
    <property type="protein sequence ID" value="VVU94939.1"/>
    <property type="molecule type" value="Genomic_DNA"/>
</dbReference>
<dbReference type="SUPFAM" id="SSF57850">
    <property type="entry name" value="RING/U-box"/>
    <property type="match status" value="1"/>
</dbReference>
<dbReference type="GO" id="GO:0006281">
    <property type="term" value="P:DNA repair"/>
    <property type="evidence" value="ECO:0007669"/>
    <property type="project" value="TreeGrafter"/>
</dbReference>
<dbReference type="GO" id="GO:0008094">
    <property type="term" value="F:ATP-dependent activity, acting on DNA"/>
    <property type="evidence" value="ECO:0007669"/>
    <property type="project" value="TreeGrafter"/>
</dbReference>
<evidence type="ECO:0000313" key="8">
    <source>
        <dbReference type="EMBL" id="VVU94939.1"/>
    </source>
</evidence>
<dbReference type="Gene3D" id="3.40.50.10810">
    <property type="entry name" value="Tandem AAA-ATPase domain"/>
    <property type="match status" value="1"/>
</dbReference>
<dbReference type="InterPro" id="IPR000330">
    <property type="entry name" value="SNF2_N"/>
</dbReference>
<dbReference type="InterPro" id="IPR014001">
    <property type="entry name" value="Helicase_ATP-bd"/>
</dbReference>
<dbReference type="GO" id="GO:0016787">
    <property type="term" value="F:hydrolase activity"/>
    <property type="evidence" value="ECO:0007669"/>
    <property type="project" value="UniProtKB-KW"/>
</dbReference>
<dbReference type="GO" id="GO:0005634">
    <property type="term" value="C:nucleus"/>
    <property type="evidence" value="ECO:0007669"/>
    <property type="project" value="TreeGrafter"/>
</dbReference>
<keyword evidence="3" id="KW-0347">Helicase</keyword>
<dbReference type="Gene3D" id="3.40.50.300">
    <property type="entry name" value="P-loop containing nucleotide triphosphate hydrolases"/>
    <property type="match status" value="1"/>
</dbReference>
<dbReference type="SMART" id="SM00184">
    <property type="entry name" value="RING"/>
    <property type="match status" value="1"/>
</dbReference>
<name>A0A5E8CJX3_9ZZZZ</name>
<protein>
    <submittedName>
        <fullName evidence="8">SNF2 family N-terminal domain</fullName>
    </submittedName>
</protein>
<dbReference type="GO" id="GO:0005524">
    <property type="term" value="F:ATP binding"/>
    <property type="evidence" value="ECO:0007669"/>
    <property type="project" value="UniProtKB-KW"/>
</dbReference>
<evidence type="ECO:0000256" key="2">
    <source>
        <dbReference type="ARBA" id="ARBA00022801"/>
    </source>
</evidence>
<dbReference type="InterPro" id="IPR050628">
    <property type="entry name" value="SNF2_RAD54_helicase_TF"/>
</dbReference>
<keyword evidence="4" id="KW-0067">ATP-binding</keyword>
<dbReference type="PROSITE" id="PS51194">
    <property type="entry name" value="HELICASE_CTER"/>
    <property type="match status" value="1"/>
</dbReference>
<dbReference type="InterPro" id="IPR001841">
    <property type="entry name" value="Znf_RING"/>
</dbReference>
<dbReference type="Pfam" id="PF00176">
    <property type="entry name" value="SNF2-rel_dom"/>
    <property type="match status" value="1"/>
</dbReference>
<dbReference type="SMART" id="SM00487">
    <property type="entry name" value="DEXDc"/>
    <property type="match status" value="1"/>
</dbReference>
<dbReference type="PANTHER" id="PTHR45626">
    <property type="entry name" value="TRANSCRIPTION TERMINATION FACTOR 2-RELATED"/>
    <property type="match status" value="1"/>
</dbReference>